<keyword evidence="1" id="KW-0813">Transport</keyword>
<gene>
    <name evidence="5" type="primary">appF</name>
    <name evidence="5" type="ORF">JMUB590_1514</name>
</gene>
<dbReference type="InterPro" id="IPR027417">
    <property type="entry name" value="P-loop_NTPase"/>
</dbReference>
<dbReference type="InterPro" id="IPR017871">
    <property type="entry name" value="ABC_transporter-like_CS"/>
</dbReference>
<dbReference type="PROSITE" id="PS00211">
    <property type="entry name" value="ABC_TRANSPORTER_1"/>
    <property type="match status" value="1"/>
</dbReference>
<proteinExistence type="predicted"/>
<reference evidence="5 6" key="1">
    <citation type="submission" date="2018-05" db="EMBL/GenBank/DDBJ databases">
        <title>Complete genome sequencing of three human clinical isolates of Staphylococcus caprae reveals virulence factors similar to those of S. epidermidis and S. capitis.</title>
        <authorList>
            <person name="Watanabe S."/>
            <person name="Cui L."/>
        </authorList>
    </citation>
    <scope>NUCLEOTIDE SEQUENCE [LARGE SCALE GENOMIC DNA]</scope>
    <source>
        <strain evidence="5 6">JMUB590</strain>
    </source>
</reference>
<feature type="domain" description="ABC transporter" evidence="4">
    <location>
        <begin position="4"/>
        <end position="229"/>
    </location>
</feature>
<keyword evidence="2" id="KW-0547">Nucleotide-binding</keyword>
<dbReference type="Pfam" id="PF00005">
    <property type="entry name" value="ABC_tran"/>
    <property type="match status" value="1"/>
</dbReference>
<dbReference type="InterPro" id="IPR003593">
    <property type="entry name" value="AAA+_ATPase"/>
</dbReference>
<dbReference type="Gene3D" id="3.40.50.300">
    <property type="entry name" value="P-loop containing nucleotide triphosphate hydrolases"/>
    <property type="match status" value="1"/>
</dbReference>
<dbReference type="PROSITE" id="PS50893">
    <property type="entry name" value="ABC_TRANSPORTER_2"/>
    <property type="match status" value="1"/>
</dbReference>
<evidence type="ECO:0000256" key="3">
    <source>
        <dbReference type="ARBA" id="ARBA00022840"/>
    </source>
</evidence>
<dbReference type="GO" id="GO:0005524">
    <property type="term" value="F:ATP binding"/>
    <property type="evidence" value="ECO:0007669"/>
    <property type="project" value="UniProtKB-KW"/>
</dbReference>
<evidence type="ECO:0000256" key="1">
    <source>
        <dbReference type="ARBA" id="ARBA00022448"/>
    </source>
</evidence>
<dbReference type="Proteomes" id="UP000274772">
    <property type="component" value="Chromosome"/>
</dbReference>
<dbReference type="InterPro" id="IPR003439">
    <property type="entry name" value="ABC_transporter-like_ATP-bd"/>
</dbReference>
<accession>A0ABM7FV74</accession>
<keyword evidence="3 5" id="KW-0067">ATP-binding</keyword>
<sequence>MTIIKFENVHFGYSKNHSVLNGVNFKIDKNEKVGILGESGAGKSTLSSLILGELNPTRGQVNVNSKRVLPVFQHAFESFDRHYTIQQSLEEPLIFYNKMKSSDIKPKLLNYLESFGLTEHLLQKFPREVSGGQLQRLNIIRSLISQPDILICDEITSNLDVVAEQNVIDIIINEDHINPKTLLVISHDLSVIQRLTQRVIVLKDGEVVDDFKIEDLFDKSRHPYSQLLINSME</sequence>
<dbReference type="PANTHER" id="PTHR43776">
    <property type="entry name" value="TRANSPORT ATP-BINDING PROTEIN"/>
    <property type="match status" value="1"/>
</dbReference>
<name>A0ABM7FV74_9STAP</name>
<dbReference type="EMBL" id="AP018586">
    <property type="protein sequence ID" value="BBD92572.1"/>
    <property type="molecule type" value="Genomic_DNA"/>
</dbReference>
<protein>
    <submittedName>
        <fullName evidence="5">Peptide ABC transporter ATP-binding protein</fullName>
    </submittedName>
</protein>
<dbReference type="SMART" id="SM00382">
    <property type="entry name" value="AAA"/>
    <property type="match status" value="1"/>
</dbReference>
<keyword evidence="6" id="KW-1185">Reference proteome</keyword>
<dbReference type="SUPFAM" id="SSF52540">
    <property type="entry name" value="P-loop containing nucleoside triphosphate hydrolases"/>
    <property type="match status" value="1"/>
</dbReference>
<dbReference type="PANTHER" id="PTHR43776:SF8">
    <property type="entry name" value="ABC TRANSPORTER, ATP-BINDING PROTEIN"/>
    <property type="match status" value="1"/>
</dbReference>
<organism evidence="5 6">
    <name type="scientific">Staphylococcus caprae</name>
    <dbReference type="NCBI Taxonomy" id="29380"/>
    <lineage>
        <taxon>Bacteria</taxon>
        <taxon>Bacillati</taxon>
        <taxon>Bacillota</taxon>
        <taxon>Bacilli</taxon>
        <taxon>Bacillales</taxon>
        <taxon>Staphylococcaceae</taxon>
        <taxon>Staphylococcus</taxon>
    </lineage>
</organism>
<evidence type="ECO:0000313" key="5">
    <source>
        <dbReference type="EMBL" id="BBD92572.1"/>
    </source>
</evidence>
<evidence type="ECO:0000259" key="4">
    <source>
        <dbReference type="PROSITE" id="PS50893"/>
    </source>
</evidence>
<evidence type="ECO:0000313" key="6">
    <source>
        <dbReference type="Proteomes" id="UP000274772"/>
    </source>
</evidence>
<evidence type="ECO:0000256" key="2">
    <source>
        <dbReference type="ARBA" id="ARBA00022741"/>
    </source>
</evidence>
<dbReference type="InterPro" id="IPR050319">
    <property type="entry name" value="ABC_transp_ATP-bind"/>
</dbReference>